<dbReference type="RefSeq" id="WP_112991680.1">
    <property type="nucleotide sequence ID" value="NZ_PTLZ01000001.1"/>
</dbReference>
<feature type="region of interest" description="Disordered" evidence="4">
    <location>
        <begin position="25"/>
        <end position="64"/>
    </location>
</feature>
<dbReference type="InterPro" id="IPR011990">
    <property type="entry name" value="TPR-like_helical_dom_sf"/>
</dbReference>
<dbReference type="PANTHER" id="PTHR45586">
    <property type="entry name" value="TPR REPEAT-CONTAINING PROTEIN PA4667"/>
    <property type="match status" value="1"/>
</dbReference>
<dbReference type="InterPro" id="IPR051012">
    <property type="entry name" value="CellSynth/LPSAsmb/PSIAsmb"/>
</dbReference>
<dbReference type="EMBL" id="SNWF01000004">
    <property type="protein sequence ID" value="TDN94157.1"/>
    <property type="molecule type" value="Genomic_DNA"/>
</dbReference>
<proteinExistence type="predicted"/>
<dbReference type="SMART" id="SM00028">
    <property type="entry name" value="TPR"/>
    <property type="match status" value="4"/>
</dbReference>
<comment type="caution">
    <text evidence="6">The sequence shown here is derived from an EMBL/GenBank/DDBJ whole genome shotgun (WGS) entry which is preliminary data.</text>
</comment>
<sequence length="602" mass="67239">MKNALVIVTLSALLSAGANLQAQPLAPEKTPQPSQLIAKEGQKSSAPSNNNTAKKAVDDAQEDPLPTLDLSDDLLFKLLRAELAYQRGDWQLAYVTMLVAAQETRDSRLARRAAEIALSAKKTGEALSAVRLWRELAPHSDEANQFYLGLVVLGENLTEAKPIFVERLQEVTPQARGLLILQIQRLLGRTKDKNAAFTLQEELTAPYQGLVETHIALAQAAYAKGDLARARTEAGKALAIKPDLEIAVLMLAQSTSSREETLQTLTEFLKNYPKARDVRIAYAKILIDDKQYDEARKQFEILLKDQPKDLTIMYAMGILGAQMNDRETAEKYLSAYLKELEANPDDERDPVQALLILSQIAEDRKDFPAALKWLAQVEPGPAYLEAQVRSAQIMANTGDLSGARNLLSHLKPEGQREQIQIMVADAQLLRDANRLPEAIAILSKGLQHFPEDTGLLYDYAMLTEKANRFDLMETALRKIIKLAPSNQHAYNALGYSFAERNIHLQEAYTLIDKASKLAPEDPFIMDSMGWIYFRLGKLQEAEDFLRRAYAIRPDVEIGVHLGEVLWVKGEKEAAQQLLRDANKKDPQNDILKSTVARLRIKL</sequence>
<dbReference type="AlphaFoldDB" id="A0A4R6GH49"/>
<keyword evidence="7" id="KW-1185">Reference proteome</keyword>
<keyword evidence="2 3" id="KW-0802">TPR repeat</keyword>
<reference evidence="6 7" key="1">
    <citation type="submission" date="2019-03" db="EMBL/GenBank/DDBJ databases">
        <title>Genomic Encyclopedia of Type Strains, Phase IV (KMG-IV): sequencing the most valuable type-strain genomes for metagenomic binning, comparative biology and taxonomic classification.</title>
        <authorList>
            <person name="Goeker M."/>
        </authorList>
    </citation>
    <scope>NUCLEOTIDE SEQUENCE [LARGE SCALE GENOMIC DNA]</scope>
    <source>
        <strain evidence="6 7">DSM 18555</strain>
    </source>
</reference>
<evidence type="ECO:0000256" key="2">
    <source>
        <dbReference type="ARBA" id="ARBA00022803"/>
    </source>
</evidence>
<keyword evidence="5" id="KW-0732">Signal</keyword>
<dbReference type="GO" id="GO:0042802">
    <property type="term" value="F:identical protein binding"/>
    <property type="evidence" value="ECO:0007669"/>
    <property type="project" value="InterPro"/>
</dbReference>
<evidence type="ECO:0000256" key="3">
    <source>
        <dbReference type="PROSITE-ProRule" id="PRU00339"/>
    </source>
</evidence>
<gene>
    <name evidence="6" type="ORF">EV677_0699</name>
</gene>
<dbReference type="InterPro" id="IPR011717">
    <property type="entry name" value="TPR-4"/>
</dbReference>
<feature type="repeat" description="TPR" evidence="3">
    <location>
        <begin position="522"/>
        <end position="555"/>
    </location>
</feature>
<evidence type="ECO:0000313" key="7">
    <source>
        <dbReference type="Proteomes" id="UP000294737"/>
    </source>
</evidence>
<dbReference type="Pfam" id="PF07721">
    <property type="entry name" value="TPR_4"/>
    <property type="match status" value="1"/>
</dbReference>
<evidence type="ECO:0000256" key="4">
    <source>
        <dbReference type="SAM" id="MobiDB-lite"/>
    </source>
</evidence>
<evidence type="ECO:0000256" key="5">
    <source>
        <dbReference type="SAM" id="SignalP"/>
    </source>
</evidence>
<dbReference type="PROSITE" id="PS50005">
    <property type="entry name" value="TPR"/>
    <property type="match status" value="1"/>
</dbReference>
<dbReference type="Pfam" id="PF13374">
    <property type="entry name" value="TPR_10"/>
    <property type="match status" value="1"/>
</dbReference>
<feature type="chain" id="PRO_5020613137" evidence="5">
    <location>
        <begin position="23"/>
        <end position="602"/>
    </location>
</feature>
<feature type="compositionally biased region" description="Polar residues" evidence="4">
    <location>
        <begin position="43"/>
        <end position="53"/>
    </location>
</feature>
<evidence type="ECO:0000313" key="6">
    <source>
        <dbReference type="EMBL" id="TDN94157.1"/>
    </source>
</evidence>
<protein>
    <submittedName>
        <fullName evidence="6">Uncharacterized protein HemY</fullName>
    </submittedName>
</protein>
<evidence type="ECO:0000256" key="1">
    <source>
        <dbReference type="ARBA" id="ARBA00022737"/>
    </source>
</evidence>
<dbReference type="PANTHER" id="PTHR45586:SF1">
    <property type="entry name" value="LIPOPOLYSACCHARIDE ASSEMBLY PROTEIN B"/>
    <property type="match status" value="1"/>
</dbReference>
<dbReference type="InterPro" id="IPR019734">
    <property type="entry name" value="TPR_rpt"/>
</dbReference>
<organism evidence="6 7">
    <name type="scientific">Herminiimonas fonticola</name>
    <dbReference type="NCBI Taxonomy" id="303380"/>
    <lineage>
        <taxon>Bacteria</taxon>
        <taxon>Pseudomonadati</taxon>
        <taxon>Pseudomonadota</taxon>
        <taxon>Betaproteobacteria</taxon>
        <taxon>Burkholderiales</taxon>
        <taxon>Oxalobacteraceae</taxon>
        <taxon>Herminiimonas</taxon>
    </lineage>
</organism>
<dbReference type="Gene3D" id="1.25.40.10">
    <property type="entry name" value="Tetratricopeptide repeat domain"/>
    <property type="match status" value="3"/>
</dbReference>
<accession>A0A4R6GH49</accession>
<feature type="signal peptide" evidence="5">
    <location>
        <begin position="1"/>
        <end position="22"/>
    </location>
</feature>
<dbReference type="Pfam" id="PF13432">
    <property type="entry name" value="TPR_16"/>
    <property type="match status" value="1"/>
</dbReference>
<dbReference type="OrthoDB" id="9766710at2"/>
<keyword evidence="1" id="KW-0677">Repeat</keyword>
<dbReference type="Proteomes" id="UP000294737">
    <property type="component" value="Unassembled WGS sequence"/>
</dbReference>
<dbReference type="SUPFAM" id="SSF48452">
    <property type="entry name" value="TPR-like"/>
    <property type="match status" value="3"/>
</dbReference>
<name>A0A4R6GH49_9BURK</name>